<dbReference type="PROSITE" id="PS51257">
    <property type="entry name" value="PROKAR_LIPOPROTEIN"/>
    <property type="match status" value="1"/>
</dbReference>
<organism evidence="2 3">
    <name type="scientific">Pedobacter cryoconitis</name>
    <dbReference type="NCBI Taxonomy" id="188932"/>
    <lineage>
        <taxon>Bacteria</taxon>
        <taxon>Pseudomonadati</taxon>
        <taxon>Bacteroidota</taxon>
        <taxon>Sphingobacteriia</taxon>
        <taxon>Sphingobacteriales</taxon>
        <taxon>Sphingobacteriaceae</taxon>
        <taxon>Pedobacter</taxon>
    </lineage>
</organism>
<feature type="signal peptide" evidence="1">
    <location>
        <begin position="1"/>
        <end position="17"/>
    </location>
</feature>
<gene>
    <name evidence="2" type="ORF">HDF25_001582</name>
</gene>
<dbReference type="AlphaFoldDB" id="A0A7X0J1Y1"/>
<sequence>MKNYIYIFLAMAAVAFASCNPMKDTINNLTPAPATRTITVTSTANYESLAAANTGITAMLNKSYPQLGDGTKANVTYSYKTNTVKPVDSVYANIQYTVTAADYTTGAPAVGNGTNKNYSAAQVLSFLEYKYPQATTDANKLVLLTYTFFQSGVTPSTGTLVTEAFLLQAIGWQKIYLVSPAQYTALGRGVNNAFVSADVATLASSLNALLKADPAVMLTVKLGDVRYITYKYYVSATVSHQKVFVLTYDGTNWSPSTTLAFLKQGGKWIPDPTIYYTMVAADYANLNLPNVNYTFGTTANRANVAQYKSFNTSATNGTQWSTTEINGALAYTLNLKFPNAVADPQVSYVITYYAYAGKYSYVPVKFFKTATGFVLADQQ</sequence>
<proteinExistence type="predicted"/>
<name>A0A7X0J1Y1_9SPHI</name>
<accession>A0A7X0J1Y1</accession>
<evidence type="ECO:0000313" key="3">
    <source>
        <dbReference type="Proteomes" id="UP000521017"/>
    </source>
</evidence>
<evidence type="ECO:0000256" key="1">
    <source>
        <dbReference type="SAM" id="SignalP"/>
    </source>
</evidence>
<feature type="chain" id="PRO_5030963525" evidence="1">
    <location>
        <begin position="18"/>
        <end position="379"/>
    </location>
</feature>
<keyword evidence="1" id="KW-0732">Signal</keyword>
<dbReference type="Proteomes" id="UP000521017">
    <property type="component" value="Unassembled WGS sequence"/>
</dbReference>
<protein>
    <submittedName>
        <fullName evidence="2">Uncharacterized protein</fullName>
    </submittedName>
</protein>
<evidence type="ECO:0000313" key="2">
    <source>
        <dbReference type="EMBL" id="MBB6499440.1"/>
    </source>
</evidence>
<dbReference type="EMBL" id="JACHCC010000004">
    <property type="protein sequence ID" value="MBB6499440.1"/>
    <property type="molecule type" value="Genomic_DNA"/>
</dbReference>
<comment type="caution">
    <text evidence="2">The sequence shown here is derived from an EMBL/GenBank/DDBJ whole genome shotgun (WGS) entry which is preliminary data.</text>
</comment>
<dbReference type="RefSeq" id="WP_184624181.1">
    <property type="nucleotide sequence ID" value="NZ_JACHCC010000004.1"/>
</dbReference>
<reference evidence="2 3" key="1">
    <citation type="submission" date="2020-08" db="EMBL/GenBank/DDBJ databases">
        <title>Genomic Encyclopedia of Type Strains, Phase IV (KMG-V): Genome sequencing to study the core and pangenomes of soil and plant-associated prokaryotes.</title>
        <authorList>
            <person name="Whitman W."/>
        </authorList>
    </citation>
    <scope>NUCLEOTIDE SEQUENCE [LARGE SCALE GENOMIC DNA]</scope>
    <source>
        <strain evidence="2 3">M2T3</strain>
    </source>
</reference>